<gene>
    <name evidence="2" type="ORF">NPX13_g2759</name>
</gene>
<protein>
    <submittedName>
        <fullName evidence="2">Uncharacterized protein</fullName>
    </submittedName>
</protein>
<feature type="compositionally biased region" description="Polar residues" evidence="1">
    <location>
        <begin position="58"/>
        <end position="74"/>
    </location>
</feature>
<proteinExistence type="predicted"/>
<dbReference type="EMBL" id="JANPWZ010000306">
    <property type="protein sequence ID" value="KAJ3577808.1"/>
    <property type="molecule type" value="Genomic_DNA"/>
</dbReference>
<dbReference type="AlphaFoldDB" id="A0A9W8TNV0"/>
<feature type="region of interest" description="Disordered" evidence="1">
    <location>
        <begin position="1"/>
        <end position="95"/>
    </location>
</feature>
<name>A0A9W8TNV0_9PEZI</name>
<reference evidence="2" key="1">
    <citation type="submission" date="2022-07" db="EMBL/GenBank/DDBJ databases">
        <title>Genome Sequence of Xylaria arbuscula.</title>
        <authorList>
            <person name="Buettner E."/>
        </authorList>
    </citation>
    <scope>NUCLEOTIDE SEQUENCE</scope>
    <source>
        <strain evidence="2">VT107</strain>
    </source>
</reference>
<organism evidence="2 3">
    <name type="scientific">Xylaria arbuscula</name>
    <dbReference type="NCBI Taxonomy" id="114810"/>
    <lineage>
        <taxon>Eukaryota</taxon>
        <taxon>Fungi</taxon>
        <taxon>Dikarya</taxon>
        <taxon>Ascomycota</taxon>
        <taxon>Pezizomycotina</taxon>
        <taxon>Sordariomycetes</taxon>
        <taxon>Xylariomycetidae</taxon>
        <taxon>Xylariales</taxon>
        <taxon>Xylariaceae</taxon>
        <taxon>Xylaria</taxon>
    </lineage>
</organism>
<keyword evidence="3" id="KW-1185">Reference proteome</keyword>
<evidence type="ECO:0000256" key="1">
    <source>
        <dbReference type="SAM" id="MobiDB-lite"/>
    </source>
</evidence>
<evidence type="ECO:0000313" key="3">
    <source>
        <dbReference type="Proteomes" id="UP001148614"/>
    </source>
</evidence>
<accession>A0A9W8TNV0</accession>
<dbReference type="Proteomes" id="UP001148614">
    <property type="component" value="Unassembled WGS sequence"/>
</dbReference>
<sequence>MMQDSAQDNMPIGDYNMPDSNFNPENGPAPAVQPLSESQQNGPDAPIDGTDPTMGSFEMTNGDGSTSMPATQDPTLLLYNGSRRRDGAPPATITI</sequence>
<comment type="caution">
    <text evidence="2">The sequence shown here is derived from an EMBL/GenBank/DDBJ whole genome shotgun (WGS) entry which is preliminary data.</text>
</comment>
<evidence type="ECO:0000313" key="2">
    <source>
        <dbReference type="EMBL" id="KAJ3577808.1"/>
    </source>
</evidence>